<sequence length="1276" mass="143687">MGFEEAAMERNATACAMEWSIELEKGLRSKIPGRCVEAILQIEPRLKQWAGEPEATMVVYNMFGLVPGEERLFANTIFLRLAEAFQLGHKHIRVSIVRVFLSLRRHCRDKKRSKRIKGILSKSRVHNHLELLKRVKIVFDTGDPESRALALVLFGCWADFAKDSAHIRYLVLSSLVSSNVLEVRASLFAAGCFSELADDFASVLLEMLVNLVTYSETESTVRIAAARVFAKMGCSYSVAKRAYKLEQPTLHGLLTIGQVLSLLVKFSLVFVISMSSYAFVCLHVYHLLTIGSFMQTGLKLVLDSSDEDFLVAMLTSLSKLAYKSTLLISEQVHFPFIYDDLCVLLRGFQDGYCIYATVNIAKRLHLDALDCPFQLLDRPKSHRLTAFCLDFEVDFLLHLLHREKALHIQATALRCLYLTFVKGMGQSLISATLFRALFNIVEEAELPSTMQCEALKLLHKILLGRPPNLSCADMPEFAELLRIVDNASRSPIISKSIVAILVLVEIVIKFQRRVEMGSGGVCTLPMPSEVVSLIMDRITLLVKPILCSCQFNHVKVFEQVQSLLSLLLLLVGEHPDLGVLVLNKVHYLIEDLVDTCTTMAGRQADSAVDNPVEIRGERDQTINSKLIFILNRFVVSCLEILNKAGTLTNQVFDKVKLLVQSVHHCSFFDCYTHIIYSLLLDTRTVWICMINRNDEARGDDGNFHTCLQDFIDKHELLTLEFAKKMLIHRDTWPAYRAGMYAACQGAWVTASFLFGQLIMKVQSDIFSCWLKSVSHLAHSQRIIQLLFLTKHDSSSVDWLETKELPITFSEDNLCEIEKDVAGIIDEPNHSQALVVAYQSLISAERTLETAFTSTNVFFFQRWFLALRAKLLGAVMEIFRVLSTIQSEQKTNNDALVRKCTIVDSIKFLQQITQISFQLKRLSQEFDLIATSFIGIDSKSSNIIKAVALNCSLLAVSTGFAFYIPSLPAYQNLTCGLGSSQKCSHAMLIQNLVGRLWNLDHEVTSNLGMLAEVIGLSKNCFHLQSKNQILDSSCEVKNIVDVCNYAVSGIVCWQNEAKMVQDDKIRSEVITNGSQLLLNIILKLMNIPFRVPKFFFKVRPCVGSELFISSADVRNVDGISVSTGFPLSLNLCLQLKNVPPDLPVRLTKFYCILHCSQKLVLDGQSNEKTPWSPQPWEDSDVVEINEMLFQYVTECTKRTNYRKCFRDGDINNDGAVTVFVHFELSARGQGFSNCLLDVSHFPVGSYRIKWHCCCIDSQGSYWSLLPLNAEPVFTVLS</sequence>
<keyword evidence="2" id="KW-1185">Reference proteome</keyword>
<dbReference type="EMBL" id="CM039171">
    <property type="protein sequence ID" value="KAH9795502.1"/>
    <property type="molecule type" value="Genomic_DNA"/>
</dbReference>
<comment type="caution">
    <text evidence="1">The sequence shown here is derived from an EMBL/GenBank/DDBJ whole genome shotgun (WGS) entry which is preliminary data.</text>
</comment>
<proteinExistence type="predicted"/>
<evidence type="ECO:0000313" key="1">
    <source>
        <dbReference type="EMBL" id="KAH9795502.1"/>
    </source>
</evidence>
<reference evidence="2" key="1">
    <citation type="journal article" date="2023" name="Hortic. Res.">
        <title>A chromosome-level phased genome enabling allele-level studies in sweet orange: a case study on citrus Huanglongbing tolerance.</title>
        <authorList>
            <person name="Wu B."/>
            <person name="Yu Q."/>
            <person name="Deng Z."/>
            <person name="Duan Y."/>
            <person name="Luo F."/>
            <person name="Gmitter F. Jr."/>
        </authorList>
    </citation>
    <scope>NUCLEOTIDE SEQUENCE [LARGE SCALE GENOMIC DNA]</scope>
    <source>
        <strain evidence="2">cv. Valencia</strain>
    </source>
</reference>
<name>A0ACB8NC78_CITSI</name>
<gene>
    <name evidence="1" type="ORF">KPL71_005241</name>
</gene>
<organism evidence="1 2">
    <name type="scientific">Citrus sinensis</name>
    <name type="common">Sweet orange</name>
    <name type="synonym">Citrus aurantium var. sinensis</name>
    <dbReference type="NCBI Taxonomy" id="2711"/>
    <lineage>
        <taxon>Eukaryota</taxon>
        <taxon>Viridiplantae</taxon>
        <taxon>Streptophyta</taxon>
        <taxon>Embryophyta</taxon>
        <taxon>Tracheophyta</taxon>
        <taxon>Spermatophyta</taxon>
        <taxon>Magnoliopsida</taxon>
        <taxon>eudicotyledons</taxon>
        <taxon>Gunneridae</taxon>
        <taxon>Pentapetalae</taxon>
        <taxon>rosids</taxon>
        <taxon>malvids</taxon>
        <taxon>Sapindales</taxon>
        <taxon>Rutaceae</taxon>
        <taxon>Aurantioideae</taxon>
        <taxon>Citrus</taxon>
    </lineage>
</organism>
<accession>A0ACB8NC78</accession>
<protein>
    <submittedName>
        <fullName evidence="1">ARM repeat superfamily protein</fullName>
    </submittedName>
</protein>
<evidence type="ECO:0000313" key="2">
    <source>
        <dbReference type="Proteomes" id="UP000829398"/>
    </source>
</evidence>
<dbReference type="Proteomes" id="UP000829398">
    <property type="component" value="Chromosome 2"/>
</dbReference>